<evidence type="ECO:0000313" key="8">
    <source>
        <dbReference type="EMBL" id="XBH04492.1"/>
    </source>
</evidence>
<evidence type="ECO:0000256" key="5">
    <source>
        <dbReference type="ARBA" id="ARBA00023136"/>
    </source>
</evidence>
<dbReference type="GO" id="GO:0022857">
    <property type="term" value="F:transmembrane transporter activity"/>
    <property type="evidence" value="ECO:0007669"/>
    <property type="project" value="InterPro"/>
</dbReference>
<feature type="transmembrane region" description="Helical" evidence="6">
    <location>
        <begin position="34"/>
        <end position="53"/>
    </location>
</feature>
<keyword evidence="2" id="KW-0813">Transport</keyword>
<evidence type="ECO:0000256" key="4">
    <source>
        <dbReference type="ARBA" id="ARBA00022989"/>
    </source>
</evidence>
<organism evidence="8">
    <name type="scientific">Singulisphaera sp. Ch08</name>
    <dbReference type="NCBI Taxonomy" id="3120278"/>
    <lineage>
        <taxon>Bacteria</taxon>
        <taxon>Pseudomonadati</taxon>
        <taxon>Planctomycetota</taxon>
        <taxon>Planctomycetia</taxon>
        <taxon>Isosphaerales</taxon>
        <taxon>Isosphaeraceae</taxon>
        <taxon>Singulisphaera</taxon>
    </lineage>
</organism>
<dbReference type="EMBL" id="CP155447">
    <property type="protein sequence ID" value="XBH04492.1"/>
    <property type="molecule type" value="Genomic_DNA"/>
</dbReference>
<dbReference type="SUPFAM" id="SSF103473">
    <property type="entry name" value="MFS general substrate transporter"/>
    <property type="match status" value="1"/>
</dbReference>
<feature type="domain" description="Major facilitator superfamily (MFS) profile" evidence="7">
    <location>
        <begin position="35"/>
        <end position="453"/>
    </location>
</feature>
<evidence type="ECO:0000256" key="3">
    <source>
        <dbReference type="ARBA" id="ARBA00022692"/>
    </source>
</evidence>
<reference evidence="8" key="1">
    <citation type="submission" date="2024-05" db="EMBL/GenBank/DDBJ databases">
        <title>Planctomycetes of the genus Singulisphaera possess chitinolytic capabilities.</title>
        <authorList>
            <person name="Ivanova A."/>
        </authorList>
    </citation>
    <scope>NUCLEOTIDE SEQUENCE</scope>
    <source>
        <strain evidence="8">Ch08T</strain>
    </source>
</reference>
<feature type="transmembrane region" description="Helical" evidence="6">
    <location>
        <begin position="159"/>
        <end position="177"/>
    </location>
</feature>
<gene>
    <name evidence="8" type="ORF">V5E97_00315</name>
</gene>
<keyword evidence="5 6" id="KW-0472">Membrane</keyword>
<feature type="transmembrane region" description="Helical" evidence="6">
    <location>
        <begin position="282"/>
        <end position="305"/>
    </location>
</feature>
<comment type="subcellular location">
    <subcellularLocation>
        <location evidence="1">Membrane</location>
        <topology evidence="1">Multi-pass membrane protein</topology>
    </subcellularLocation>
</comment>
<feature type="transmembrane region" description="Helical" evidence="6">
    <location>
        <begin position="312"/>
        <end position="332"/>
    </location>
</feature>
<dbReference type="InterPro" id="IPR044770">
    <property type="entry name" value="MFS_spinster-like"/>
</dbReference>
<evidence type="ECO:0000259" key="7">
    <source>
        <dbReference type="PROSITE" id="PS50850"/>
    </source>
</evidence>
<dbReference type="CDD" id="cd17328">
    <property type="entry name" value="MFS_spinster_like"/>
    <property type="match status" value="1"/>
</dbReference>
<evidence type="ECO:0000256" key="2">
    <source>
        <dbReference type="ARBA" id="ARBA00022448"/>
    </source>
</evidence>
<evidence type="ECO:0000256" key="6">
    <source>
        <dbReference type="SAM" id="Phobius"/>
    </source>
</evidence>
<accession>A0AAU7CG93</accession>
<proteinExistence type="predicted"/>
<name>A0AAU7CG93_9BACT</name>
<feature type="transmembrane region" description="Helical" evidence="6">
    <location>
        <begin position="427"/>
        <end position="448"/>
    </location>
</feature>
<feature type="transmembrane region" description="Helical" evidence="6">
    <location>
        <begin position="189"/>
        <end position="209"/>
    </location>
</feature>
<dbReference type="PANTHER" id="PTHR23505">
    <property type="entry name" value="SPINSTER"/>
    <property type="match status" value="1"/>
</dbReference>
<dbReference type="Gene3D" id="1.20.1250.20">
    <property type="entry name" value="MFS general substrate transporter like domains"/>
    <property type="match status" value="1"/>
</dbReference>
<feature type="transmembrane region" description="Helical" evidence="6">
    <location>
        <begin position="73"/>
        <end position="93"/>
    </location>
</feature>
<dbReference type="InterPro" id="IPR011701">
    <property type="entry name" value="MFS"/>
</dbReference>
<feature type="transmembrane region" description="Helical" evidence="6">
    <location>
        <begin position="242"/>
        <end position="262"/>
    </location>
</feature>
<dbReference type="PANTHER" id="PTHR23505:SF79">
    <property type="entry name" value="PROTEIN SPINSTER"/>
    <property type="match status" value="1"/>
</dbReference>
<feature type="transmembrane region" description="Helical" evidence="6">
    <location>
        <begin position="126"/>
        <end position="147"/>
    </location>
</feature>
<sequence>MRGPRITMQSPTSGPAVASDQEFGRVPTLSGRRFALWVLFSMNLLNYIDRYSFFAVGTHIKDALQITDFRLGLLNSSFMIVYTIASPLVGWFGDRYSRRVMLALGVGLWSVATVGTAFSQNYQQMFFWRSLLGVGEATYGVIAPALLADLFPPKERGRVMGLYFLALPLGGALGYGIGGWVADAWHWRAAFWVVGLPGLLVALLGLVIHDPGRGASEGRTHAGKADRPTIRDYLALFRNRTFLWNTAGMAAVTFASGGYAAWGSTFYQTVRGMSAKAAGLWIGGLTAMAGLLGIACGTWFADFLLRFTRRAYLLMACFAVLIATPFALLGILDPELVTSLGLLFVAMVMLASVLGPCNAVTANVVPANQRAAGYALSIFLIHLLGDISSPILIGTVSDLFADPSIASSQIGQMLASLGAKSVRDSNLIVGMLSVVPVMLLGGLFFYLGSRHLPEDQARAQKSHSLSDDSAGVILGH</sequence>
<evidence type="ECO:0000256" key="1">
    <source>
        <dbReference type="ARBA" id="ARBA00004141"/>
    </source>
</evidence>
<dbReference type="RefSeq" id="WP_406697254.1">
    <property type="nucleotide sequence ID" value="NZ_CP155447.1"/>
</dbReference>
<feature type="transmembrane region" description="Helical" evidence="6">
    <location>
        <begin position="100"/>
        <end position="120"/>
    </location>
</feature>
<keyword evidence="3 6" id="KW-0812">Transmembrane</keyword>
<dbReference type="PROSITE" id="PS50850">
    <property type="entry name" value="MFS"/>
    <property type="match status" value="1"/>
</dbReference>
<keyword evidence="4 6" id="KW-1133">Transmembrane helix</keyword>
<feature type="transmembrane region" description="Helical" evidence="6">
    <location>
        <begin position="338"/>
        <end position="360"/>
    </location>
</feature>
<dbReference type="AlphaFoldDB" id="A0AAU7CG93"/>
<dbReference type="InterPro" id="IPR036259">
    <property type="entry name" value="MFS_trans_sf"/>
</dbReference>
<dbReference type="InterPro" id="IPR020846">
    <property type="entry name" value="MFS_dom"/>
</dbReference>
<dbReference type="GO" id="GO:0016020">
    <property type="term" value="C:membrane"/>
    <property type="evidence" value="ECO:0007669"/>
    <property type="project" value="UniProtKB-SubCell"/>
</dbReference>
<protein>
    <submittedName>
        <fullName evidence="8">MFS transporter</fullName>
    </submittedName>
</protein>
<dbReference type="Pfam" id="PF07690">
    <property type="entry name" value="MFS_1"/>
    <property type="match status" value="1"/>
</dbReference>
<feature type="transmembrane region" description="Helical" evidence="6">
    <location>
        <begin position="372"/>
        <end position="393"/>
    </location>
</feature>